<evidence type="ECO:0000313" key="3">
    <source>
        <dbReference type="Proteomes" id="UP000616839"/>
    </source>
</evidence>
<comment type="caution">
    <text evidence="2">The sequence shown here is derived from an EMBL/GenBank/DDBJ whole genome shotgun (WGS) entry which is preliminary data.</text>
</comment>
<reference evidence="2" key="1">
    <citation type="submission" date="2020-09" db="EMBL/GenBank/DDBJ databases">
        <title>Nocardioides sp. strain MJB4 16S ribosomal RNA gene Genome sequencing and assembly.</title>
        <authorList>
            <person name="Kim I."/>
        </authorList>
    </citation>
    <scope>NUCLEOTIDE SEQUENCE</scope>
    <source>
        <strain evidence="2">MJB4</strain>
    </source>
</reference>
<proteinExistence type="predicted"/>
<evidence type="ECO:0000313" key="2">
    <source>
        <dbReference type="EMBL" id="MBD8869130.1"/>
    </source>
</evidence>
<gene>
    <name evidence="2" type="ORF">IE331_05790</name>
</gene>
<dbReference type="Proteomes" id="UP000616839">
    <property type="component" value="Unassembled WGS sequence"/>
</dbReference>
<organism evidence="2 3">
    <name type="scientific">Nocardioides donggukensis</name>
    <dbReference type="NCBI Taxonomy" id="2774019"/>
    <lineage>
        <taxon>Bacteria</taxon>
        <taxon>Bacillati</taxon>
        <taxon>Actinomycetota</taxon>
        <taxon>Actinomycetes</taxon>
        <taxon>Propionibacteriales</taxon>
        <taxon>Nocardioidaceae</taxon>
        <taxon>Nocardioides</taxon>
    </lineage>
</organism>
<accession>A0A927PZH4</accession>
<feature type="chain" id="PRO_5037456939" evidence="1">
    <location>
        <begin position="40"/>
        <end position="170"/>
    </location>
</feature>
<dbReference type="EMBL" id="JACYXZ010000001">
    <property type="protein sequence ID" value="MBD8869130.1"/>
    <property type="molecule type" value="Genomic_DNA"/>
</dbReference>
<sequence length="170" mass="18551">MTQDTSHLSGRVGLFLTTLLGLAALMVAPLTAIAPPAEAAGIILTTNGDGTGYGEAGGRITFPSRYKVKIVEPWANDYCGPRGGDGRGVYMRGKATTRSGTGKWRKHRLGLIAYDNNGCGSTPMRFDTRRWTKSSKIVYVELWLCEENHSASGTKCLRRSSIKTYRNPHQ</sequence>
<dbReference type="AlphaFoldDB" id="A0A927PZH4"/>
<keyword evidence="3" id="KW-1185">Reference proteome</keyword>
<dbReference type="RefSeq" id="WP_192141319.1">
    <property type="nucleotide sequence ID" value="NZ_JACYXZ010000001.1"/>
</dbReference>
<feature type="signal peptide" evidence="1">
    <location>
        <begin position="1"/>
        <end position="39"/>
    </location>
</feature>
<keyword evidence="1" id="KW-0732">Signal</keyword>
<name>A0A927PZH4_9ACTN</name>
<protein>
    <submittedName>
        <fullName evidence="2">Uncharacterized protein</fullName>
    </submittedName>
</protein>
<evidence type="ECO:0000256" key="1">
    <source>
        <dbReference type="SAM" id="SignalP"/>
    </source>
</evidence>